<dbReference type="InterPro" id="IPR015422">
    <property type="entry name" value="PyrdxlP-dep_Trfase_small"/>
</dbReference>
<reference evidence="1" key="1">
    <citation type="submission" date="2018-05" db="EMBL/GenBank/DDBJ databases">
        <authorList>
            <person name="Lanie J.A."/>
            <person name="Ng W.-L."/>
            <person name="Kazmierczak K.M."/>
            <person name="Andrzejewski T.M."/>
            <person name="Davidsen T.M."/>
            <person name="Wayne K.J."/>
            <person name="Tettelin H."/>
            <person name="Glass J.I."/>
            <person name="Rusch D."/>
            <person name="Podicherti R."/>
            <person name="Tsui H.-C.T."/>
            <person name="Winkler M.E."/>
        </authorList>
    </citation>
    <scope>NUCLEOTIDE SEQUENCE</scope>
</reference>
<dbReference type="InterPro" id="IPR015424">
    <property type="entry name" value="PyrdxlP-dep_Trfase"/>
</dbReference>
<name>A0A382R0Y1_9ZZZZ</name>
<gene>
    <name evidence="1" type="ORF">METZ01_LOCUS344253</name>
</gene>
<evidence type="ECO:0008006" key="2">
    <source>
        <dbReference type="Google" id="ProtNLM"/>
    </source>
</evidence>
<protein>
    <recommendedName>
        <fullName evidence="2">Aminotransferase class III-fold pyridoxal phosphate-dependent enzyme</fullName>
    </recommendedName>
</protein>
<accession>A0A382R0Y1</accession>
<dbReference type="Gene3D" id="3.90.1150.10">
    <property type="entry name" value="Aspartate Aminotransferase, domain 1"/>
    <property type="match status" value="1"/>
</dbReference>
<proteinExistence type="predicted"/>
<evidence type="ECO:0000313" key="1">
    <source>
        <dbReference type="EMBL" id="SVC91399.1"/>
    </source>
</evidence>
<dbReference type="AlphaFoldDB" id="A0A382R0Y1"/>
<dbReference type="EMBL" id="UINC01118337">
    <property type="protein sequence ID" value="SVC91399.1"/>
    <property type="molecule type" value="Genomic_DNA"/>
</dbReference>
<organism evidence="1">
    <name type="scientific">marine metagenome</name>
    <dbReference type="NCBI Taxonomy" id="408172"/>
    <lineage>
        <taxon>unclassified sequences</taxon>
        <taxon>metagenomes</taxon>
        <taxon>ecological metagenomes</taxon>
    </lineage>
</organism>
<feature type="non-terminal residue" evidence="1">
    <location>
        <position position="81"/>
    </location>
</feature>
<dbReference type="SUPFAM" id="SSF53383">
    <property type="entry name" value="PLP-dependent transferases"/>
    <property type="match status" value="1"/>
</dbReference>
<sequence length="81" mass="8921">MTDSKCSQNLKMQARAKSRIPGMTQLLSKRPDMFSLGVWPTYYERAQGASVWDLDGNEFLDFSICGIGATVLGFADPEVDG</sequence>